<dbReference type="Proteomes" id="UP001269267">
    <property type="component" value="Unassembled WGS sequence"/>
</dbReference>
<evidence type="ECO:0000313" key="2">
    <source>
        <dbReference type="Proteomes" id="UP001269267"/>
    </source>
</evidence>
<dbReference type="EMBL" id="JARWAI010000006">
    <property type="protein sequence ID" value="MDR5875116.1"/>
    <property type="molecule type" value="Genomic_DNA"/>
</dbReference>
<keyword evidence="2" id="KW-1185">Reference proteome</keyword>
<sequence>MSTFVHTGGLSNYESSVVSQARRVAAGQSAEPPNLEHLRVLLKWLDAHAMCPSGASLH</sequence>
<comment type="caution">
    <text evidence="1">The sequence shown here is derived from an EMBL/GenBank/DDBJ whole genome shotgun (WGS) entry which is preliminary data.</text>
</comment>
<organism evidence="1 2">
    <name type="scientific">Vreelandella gomseomensis</name>
    <dbReference type="NCBI Taxonomy" id="370766"/>
    <lineage>
        <taxon>Bacteria</taxon>
        <taxon>Pseudomonadati</taxon>
        <taxon>Pseudomonadota</taxon>
        <taxon>Gammaproteobacteria</taxon>
        <taxon>Oceanospirillales</taxon>
        <taxon>Halomonadaceae</taxon>
        <taxon>Vreelandella</taxon>
    </lineage>
</organism>
<dbReference type="RefSeq" id="WP_309768168.1">
    <property type="nucleotide sequence ID" value="NZ_JARWAI010000006.1"/>
</dbReference>
<name>A0ABU1GC97_9GAMM</name>
<proteinExistence type="predicted"/>
<protein>
    <submittedName>
        <fullName evidence="1">Uncharacterized protein</fullName>
    </submittedName>
</protein>
<accession>A0ABU1GC97</accession>
<gene>
    <name evidence="1" type="ORF">QC815_09300</name>
</gene>
<reference evidence="1 2" key="1">
    <citation type="submission" date="2023-04" db="EMBL/GenBank/DDBJ databases">
        <title>A long-awaited taxogenomic arrangement of the family Halomonadaceae.</title>
        <authorList>
            <person name="De La Haba R."/>
            <person name="Chuvochina M."/>
            <person name="Wittouck S."/>
            <person name="Arahal D.R."/>
            <person name="Sanchez-Porro C."/>
            <person name="Hugenholtz P."/>
            <person name="Ventosa A."/>
        </authorList>
    </citation>
    <scope>NUCLEOTIDE SEQUENCE [LARGE SCALE GENOMIC DNA]</scope>
    <source>
        <strain evidence="1 2">DSM 18042</strain>
    </source>
</reference>
<evidence type="ECO:0000313" key="1">
    <source>
        <dbReference type="EMBL" id="MDR5875116.1"/>
    </source>
</evidence>